<evidence type="ECO:0000313" key="2">
    <source>
        <dbReference type="Proteomes" id="UP000279029"/>
    </source>
</evidence>
<organism evidence="1 2">
    <name type="scientific">Petrocella atlantisensis</name>
    <dbReference type="NCBI Taxonomy" id="2173034"/>
    <lineage>
        <taxon>Bacteria</taxon>
        <taxon>Bacillati</taxon>
        <taxon>Bacillota</taxon>
        <taxon>Clostridia</taxon>
        <taxon>Lachnospirales</taxon>
        <taxon>Vallitaleaceae</taxon>
        <taxon>Petrocella</taxon>
    </lineage>
</organism>
<dbReference type="AlphaFoldDB" id="A0A3P7Q001"/>
<reference evidence="1 2" key="1">
    <citation type="submission" date="2018-09" db="EMBL/GenBank/DDBJ databases">
        <authorList>
            <person name="Postec A."/>
        </authorList>
    </citation>
    <scope>NUCLEOTIDE SEQUENCE [LARGE SCALE GENOMIC DNA]</scope>
    <source>
        <strain evidence="1">70B-A</strain>
    </source>
</reference>
<gene>
    <name evidence="1" type="ORF">PATL70BA_3166</name>
</gene>
<accession>A0A3P7Q001</accession>
<sequence>MTVSVFSVSPMSIHSFVNELEKKINKILTNIYLTSHVQFP</sequence>
<proteinExistence type="predicted"/>
<dbReference type="KEGG" id="cbar:PATL70BA_3166"/>
<protein>
    <submittedName>
        <fullName evidence="1">Uncharacterized protein</fullName>
    </submittedName>
</protein>
<dbReference type="Proteomes" id="UP000279029">
    <property type="component" value="Chromosome"/>
</dbReference>
<dbReference type="EMBL" id="LR130778">
    <property type="protein sequence ID" value="VDN49087.1"/>
    <property type="molecule type" value="Genomic_DNA"/>
</dbReference>
<keyword evidence="2" id="KW-1185">Reference proteome</keyword>
<evidence type="ECO:0000313" key="1">
    <source>
        <dbReference type="EMBL" id="VDN49087.1"/>
    </source>
</evidence>
<name>A0A3P7Q001_9FIRM</name>